<sequence length="114" mass="13019">MRASEVLDRPVVDPEGRRVGRIVEVRATPEQSPGTQVIMVVDGFVIARGHLRLLDYQRYHEHGPALLRWLVKRLHRWSRFAPHDTLTLPDGPGPARLGVAWTELPYLLDVAWPD</sequence>
<dbReference type="Proteomes" id="UP001206128">
    <property type="component" value="Unassembled WGS sequence"/>
</dbReference>
<comment type="caution">
    <text evidence="1">The sequence shown here is derived from an EMBL/GenBank/DDBJ whole genome shotgun (WGS) entry which is preliminary data.</text>
</comment>
<reference evidence="1" key="1">
    <citation type="submission" date="2022-06" db="EMBL/GenBank/DDBJ databases">
        <title>Genomic Encyclopedia of Archaeal and Bacterial Type Strains, Phase II (KMG-II): from individual species to whole genera.</title>
        <authorList>
            <person name="Goeker M."/>
        </authorList>
    </citation>
    <scope>NUCLEOTIDE SEQUENCE</scope>
    <source>
        <strain evidence="1">DSM 43935</strain>
    </source>
</reference>
<dbReference type="AlphaFoldDB" id="A0AAE3GFU3"/>
<evidence type="ECO:0000313" key="2">
    <source>
        <dbReference type="Proteomes" id="UP001206128"/>
    </source>
</evidence>
<evidence type="ECO:0000313" key="1">
    <source>
        <dbReference type="EMBL" id="MCP2165373.1"/>
    </source>
</evidence>
<proteinExistence type="predicted"/>
<evidence type="ECO:0008006" key="3">
    <source>
        <dbReference type="Google" id="ProtNLM"/>
    </source>
</evidence>
<gene>
    <name evidence="1" type="ORF">LX83_002222</name>
</gene>
<organism evidence="1 2">
    <name type="scientific">Goodfellowiella coeruleoviolacea</name>
    <dbReference type="NCBI Taxonomy" id="334858"/>
    <lineage>
        <taxon>Bacteria</taxon>
        <taxon>Bacillati</taxon>
        <taxon>Actinomycetota</taxon>
        <taxon>Actinomycetes</taxon>
        <taxon>Pseudonocardiales</taxon>
        <taxon>Pseudonocardiaceae</taxon>
        <taxon>Goodfellowiella</taxon>
    </lineage>
</organism>
<dbReference type="EMBL" id="JAMTCK010000004">
    <property type="protein sequence ID" value="MCP2165373.1"/>
    <property type="molecule type" value="Genomic_DNA"/>
</dbReference>
<name>A0AAE3GFU3_9PSEU</name>
<accession>A0AAE3GFU3</accession>
<protein>
    <recommendedName>
        <fullName evidence="3">PRC-barrel domain containing protein</fullName>
    </recommendedName>
</protein>
<keyword evidence="2" id="KW-1185">Reference proteome</keyword>
<dbReference type="RefSeq" id="WP_253770063.1">
    <property type="nucleotide sequence ID" value="NZ_JAMTCK010000004.1"/>
</dbReference>